<keyword evidence="14" id="KW-1185">Reference proteome</keyword>
<proteinExistence type="inferred from homology"/>
<evidence type="ECO:0000313" key="13">
    <source>
        <dbReference type="EMBL" id="CAK8698331.1"/>
    </source>
</evidence>
<dbReference type="InterPro" id="IPR002346">
    <property type="entry name" value="Mopterin_DH_FAD-bd"/>
</dbReference>
<evidence type="ECO:0000313" key="14">
    <source>
        <dbReference type="Proteomes" id="UP001642483"/>
    </source>
</evidence>
<dbReference type="PANTHER" id="PTHR11908">
    <property type="entry name" value="XANTHINE DEHYDROGENASE"/>
    <property type="match status" value="1"/>
</dbReference>
<evidence type="ECO:0000256" key="4">
    <source>
        <dbReference type="ARBA" id="ARBA00022630"/>
    </source>
</evidence>
<evidence type="ECO:0000256" key="7">
    <source>
        <dbReference type="ARBA" id="ARBA00022827"/>
    </source>
</evidence>
<dbReference type="InterPro" id="IPR036884">
    <property type="entry name" value="2Fe-2S-bd_dom_sf"/>
</dbReference>
<dbReference type="Gene3D" id="1.10.150.120">
    <property type="entry name" value="[2Fe-2S]-binding domain"/>
    <property type="match status" value="1"/>
</dbReference>
<dbReference type="Gene3D" id="3.30.43.10">
    <property type="entry name" value="Uridine Diphospho-n-acetylenolpyruvylglucosamine Reductase, domain 2"/>
    <property type="match status" value="1"/>
</dbReference>
<dbReference type="EMBL" id="CAWYQH010000174">
    <property type="protein sequence ID" value="CAK8698331.1"/>
    <property type="molecule type" value="Genomic_DNA"/>
</dbReference>
<dbReference type="InterPro" id="IPR016166">
    <property type="entry name" value="FAD-bd_PCMH"/>
</dbReference>
<dbReference type="InterPro" id="IPR016169">
    <property type="entry name" value="FAD-bd_PCMH_sub2"/>
</dbReference>
<dbReference type="InterPro" id="IPR036010">
    <property type="entry name" value="2Fe-2S_ferredoxin-like_sf"/>
</dbReference>
<dbReference type="PROSITE" id="PS51387">
    <property type="entry name" value="FAD_PCMH"/>
    <property type="match status" value="1"/>
</dbReference>
<protein>
    <recommendedName>
        <fullName evidence="12">FAD-binding PCMH-type domain-containing protein</fullName>
    </recommendedName>
</protein>
<keyword evidence="9" id="KW-0408">Iron</keyword>
<dbReference type="InterPro" id="IPR036318">
    <property type="entry name" value="FAD-bd_PCMH-like_sf"/>
</dbReference>
<dbReference type="Gene3D" id="3.90.1170.50">
    <property type="entry name" value="Aldehyde oxidase/xanthine dehydrogenase, a/b hammerhead"/>
    <property type="match status" value="1"/>
</dbReference>
<dbReference type="InterPro" id="IPR005107">
    <property type="entry name" value="CO_DH_flav_C"/>
</dbReference>
<sequence>MMKNGISFYVNNEKFAVEYPDIGISFNSWLRSQPGLTGTKITCGEGGCGSCVVALQRPSEGIKAVNSCLLPLCSVDGCHVITIEGIGSQREGFSNIQSRIAKFGGSQCGYCTPGFVMSMYSLLEEDEHPTQHTIEDNFDGHICRCTGYRPILDAMKCFACDTDSSLKKKCEDIEDLMSLKCHSKRPPKSLITVNIQSLTVTDGVATWIRPASLGDLKSQLRNLQQEHKCIKLVCGNTASGIYKSKSNFGYFLDIGQMEELRAINNYDDCIELGASVTLSEMIKTLLKHSDESVTFGAVASHLKKVASVPIRNVASWAGNIAMKCQHPDFPSDVCVLLEAAKAKVKVYDVCTGRIVTQSVFGSDGATLSHFNDKVLLSVTLPKLDDIKLKFKTFKVMPRSQNSYAYVAAAFRAGLASDEDRIENCVVVFGGLGSAFARAQQTECYLKGKQTNSMETLKNALNILSDEIKNVTLEKYEYNLALGLFYKFYLSLCDPSKLGYGISSGIGSLVRPLSKGTQTYETDPEIYPISQAMSNISSDIQASGEVQYVGDETPTTDELFCTFVLSDVANAEIKNIDYSIAKDMPGFVKIITGENFPMEVKNHSHYDGLSECLAKYCIQFAGQPVAIVIAESREQSKQIAESVKVTYKNVQKPVLSVQDAIENNSFYPNNLKPFQMGNPDVAFKNAEHVVSGEVDLGSQYHFYMENQICRAECTENGGFKLNVATQAQLWIQKTISHSFGIPSNKIEITTKRLGGGFGGKLCNSTIAGMAATLAAFVTRRPVCFHADLKTCMSTFGSRMPYFMKYKIGFNANGIVNCLSCDVYGNCGSAPRAVRELAGVQRAADSAYFCPNQLYKCYACKTNIPAPTWCRAPGSLQLNALGDIMMEHVASYLGQDPIGMKFANLFKNGQITLQGNLVTHCQIRNLYQNLMESCGIRSRQETVKSFNEKNRWKKRGLSVSPSKFNVKLTWQKYAVLVSIYAFDGSVVISHGGIECGQGINTKVAQVAACKLGVPLELITVQRTSNISAANSTSTGGSTSSEMTCASLVGCCEILNSRIEPIKARMNGKEVTWKELIAKCYAEDVDLSATYTSPTLPSQSYATYGVACAEVEYDVLTGENQILRADIMFDCGISMNPSVDIGQVEGAFVMGIGFWTTEEMKYDTNTGQLVTDSTWEYKPPTTKDIPVEFNVELLKNAPNPLGVLRTKAIGEPPICTSICVAIALKRAVEETKRDRGLNEYFPLPTPATVKALHNACELDPLSDFNLS</sequence>
<comment type="cofactor">
    <cofactor evidence="11">
        <name>[2Fe-2S] cluster</name>
        <dbReference type="ChEBI" id="CHEBI:190135"/>
    </cofactor>
</comment>
<comment type="similarity">
    <text evidence="2">Belongs to the xanthine dehydrogenase family.</text>
</comment>
<gene>
    <name evidence="13" type="ORF">CVLEPA_LOCUS31773</name>
</gene>
<evidence type="ECO:0000256" key="8">
    <source>
        <dbReference type="ARBA" id="ARBA00023002"/>
    </source>
</evidence>
<dbReference type="Gene3D" id="3.30.390.50">
    <property type="entry name" value="CO dehydrogenase flavoprotein, C-terminal domain"/>
    <property type="match status" value="1"/>
</dbReference>
<dbReference type="SUPFAM" id="SSF56003">
    <property type="entry name" value="Molybdenum cofactor-binding domain"/>
    <property type="match status" value="1"/>
</dbReference>
<evidence type="ECO:0000256" key="3">
    <source>
        <dbReference type="ARBA" id="ARBA00022505"/>
    </source>
</evidence>
<keyword evidence="5" id="KW-0001">2Fe-2S</keyword>
<dbReference type="Gene3D" id="3.30.465.10">
    <property type="match status" value="1"/>
</dbReference>
<name>A0ABP0H2W3_CLALP</name>
<comment type="cofactor">
    <cofactor evidence="1">
        <name>Mo-molybdopterin</name>
        <dbReference type="ChEBI" id="CHEBI:71302"/>
    </cofactor>
</comment>
<keyword evidence="3" id="KW-0500">Molybdenum</keyword>
<keyword evidence="4" id="KW-0285">Flavoprotein</keyword>
<dbReference type="SUPFAM" id="SSF55447">
    <property type="entry name" value="CO dehydrogenase flavoprotein C-terminal domain-like"/>
    <property type="match status" value="1"/>
</dbReference>
<feature type="domain" description="FAD-binding PCMH-type" evidence="12">
    <location>
        <begin position="200"/>
        <end position="385"/>
    </location>
</feature>
<evidence type="ECO:0000256" key="11">
    <source>
        <dbReference type="ARBA" id="ARBA00034078"/>
    </source>
</evidence>
<reference evidence="13 14" key="1">
    <citation type="submission" date="2024-02" db="EMBL/GenBank/DDBJ databases">
        <authorList>
            <person name="Daric V."/>
            <person name="Darras S."/>
        </authorList>
    </citation>
    <scope>NUCLEOTIDE SEQUENCE [LARGE SCALE GENOMIC DNA]</scope>
</reference>
<keyword evidence="10" id="KW-0411">Iron-sulfur</keyword>
<dbReference type="Pfam" id="PF00941">
    <property type="entry name" value="FAD_binding_5"/>
    <property type="match status" value="1"/>
</dbReference>
<accession>A0ABP0H2W3</accession>
<dbReference type="InterPro" id="IPR016208">
    <property type="entry name" value="Ald_Oxase/xanthine_DH-like"/>
</dbReference>
<evidence type="ECO:0000256" key="10">
    <source>
        <dbReference type="ARBA" id="ARBA00023014"/>
    </source>
</evidence>
<dbReference type="SUPFAM" id="SSF56176">
    <property type="entry name" value="FAD-binding/transporter-associated domain-like"/>
    <property type="match status" value="1"/>
</dbReference>
<dbReference type="InterPro" id="IPR000674">
    <property type="entry name" value="Ald_Oxase/Xan_DH_a/b"/>
</dbReference>
<keyword evidence="7" id="KW-0274">FAD</keyword>
<evidence type="ECO:0000256" key="9">
    <source>
        <dbReference type="ARBA" id="ARBA00023004"/>
    </source>
</evidence>
<dbReference type="Pfam" id="PF03450">
    <property type="entry name" value="CO_deh_flav_C"/>
    <property type="match status" value="1"/>
</dbReference>
<evidence type="ECO:0000256" key="6">
    <source>
        <dbReference type="ARBA" id="ARBA00022723"/>
    </source>
</evidence>
<dbReference type="Pfam" id="PF01315">
    <property type="entry name" value="Ald_Xan_dh_C"/>
    <property type="match status" value="1"/>
</dbReference>
<dbReference type="Proteomes" id="UP001642483">
    <property type="component" value="Unassembled WGS sequence"/>
</dbReference>
<keyword evidence="6" id="KW-0479">Metal-binding</keyword>
<dbReference type="InterPro" id="IPR036856">
    <property type="entry name" value="Ald_Oxase/Xan_DH_a/b_sf"/>
</dbReference>
<dbReference type="SUPFAM" id="SSF47741">
    <property type="entry name" value="CO dehydrogenase ISP C-domain like"/>
    <property type="match status" value="1"/>
</dbReference>
<dbReference type="Pfam" id="PF01799">
    <property type="entry name" value="Fer2_2"/>
    <property type="match status" value="1"/>
</dbReference>
<dbReference type="InterPro" id="IPR008274">
    <property type="entry name" value="AldOxase/xan_DH_MoCoBD1"/>
</dbReference>
<keyword evidence="8" id="KW-0560">Oxidoreductase</keyword>
<dbReference type="InterPro" id="IPR012675">
    <property type="entry name" value="Beta-grasp_dom_sf"/>
</dbReference>
<dbReference type="InterPro" id="IPR002888">
    <property type="entry name" value="2Fe-2S-bd"/>
</dbReference>
<dbReference type="InterPro" id="IPR037165">
    <property type="entry name" value="AldOxase/xan_DH_Mopterin-bd_sf"/>
</dbReference>
<dbReference type="PANTHER" id="PTHR11908:SF132">
    <property type="entry name" value="ALDEHYDE OXIDASE 1-RELATED"/>
    <property type="match status" value="1"/>
</dbReference>
<dbReference type="PIRSF" id="PIRSF000127">
    <property type="entry name" value="Xanthine_DH"/>
    <property type="match status" value="1"/>
</dbReference>
<dbReference type="InterPro" id="IPR006058">
    <property type="entry name" value="2Fe2S_fd_BS"/>
</dbReference>
<dbReference type="Gene3D" id="3.30.365.10">
    <property type="entry name" value="Aldehyde oxidase/xanthine dehydrogenase, molybdopterin binding domain"/>
    <property type="match status" value="4"/>
</dbReference>
<comment type="caution">
    <text evidence="13">The sequence shown here is derived from an EMBL/GenBank/DDBJ whole genome shotgun (WGS) entry which is preliminary data.</text>
</comment>
<evidence type="ECO:0000256" key="5">
    <source>
        <dbReference type="ARBA" id="ARBA00022714"/>
    </source>
</evidence>
<dbReference type="Pfam" id="PF02738">
    <property type="entry name" value="MoCoBD_1"/>
    <property type="match status" value="1"/>
</dbReference>
<dbReference type="Gene3D" id="3.10.20.30">
    <property type="match status" value="1"/>
</dbReference>
<dbReference type="InterPro" id="IPR016167">
    <property type="entry name" value="FAD-bd_PCMH_sub1"/>
</dbReference>
<evidence type="ECO:0000256" key="2">
    <source>
        <dbReference type="ARBA" id="ARBA00006849"/>
    </source>
</evidence>
<dbReference type="SMART" id="SM01008">
    <property type="entry name" value="Ald_Xan_dh_C"/>
    <property type="match status" value="1"/>
</dbReference>
<evidence type="ECO:0000259" key="12">
    <source>
        <dbReference type="PROSITE" id="PS51387"/>
    </source>
</evidence>
<dbReference type="InterPro" id="IPR046867">
    <property type="entry name" value="AldOxase/xan_DH_MoCoBD2"/>
</dbReference>
<dbReference type="PROSITE" id="PS00197">
    <property type="entry name" value="2FE2S_FER_1"/>
    <property type="match status" value="1"/>
</dbReference>
<evidence type="ECO:0000256" key="1">
    <source>
        <dbReference type="ARBA" id="ARBA00001924"/>
    </source>
</evidence>
<dbReference type="SUPFAM" id="SSF54292">
    <property type="entry name" value="2Fe-2S ferredoxin-like"/>
    <property type="match status" value="1"/>
</dbReference>
<dbReference type="InterPro" id="IPR036683">
    <property type="entry name" value="CO_DH_flav_C_dom_sf"/>
</dbReference>
<dbReference type="Pfam" id="PF20256">
    <property type="entry name" value="MoCoBD_2"/>
    <property type="match status" value="1"/>
</dbReference>
<dbReference type="SMART" id="SM01092">
    <property type="entry name" value="CO_deh_flav_C"/>
    <property type="match status" value="1"/>
</dbReference>
<dbReference type="SUPFAM" id="SSF54665">
    <property type="entry name" value="CO dehydrogenase molybdoprotein N-domain-like"/>
    <property type="match status" value="1"/>
</dbReference>
<organism evidence="13 14">
    <name type="scientific">Clavelina lepadiformis</name>
    <name type="common">Light-bulb sea squirt</name>
    <name type="synonym">Ascidia lepadiformis</name>
    <dbReference type="NCBI Taxonomy" id="159417"/>
    <lineage>
        <taxon>Eukaryota</taxon>
        <taxon>Metazoa</taxon>
        <taxon>Chordata</taxon>
        <taxon>Tunicata</taxon>
        <taxon>Ascidiacea</taxon>
        <taxon>Aplousobranchia</taxon>
        <taxon>Clavelinidae</taxon>
        <taxon>Clavelina</taxon>
    </lineage>
</organism>